<name>L0KZU9_METHD</name>
<evidence type="ECO:0000313" key="2">
    <source>
        <dbReference type="Proteomes" id="UP000010866"/>
    </source>
</evidence>
<reference evidence="2" key="1">
    <citation type="submission" date="2012-02" db="EMBL/GenBank/DDBJ databases">
        <title>Complete sequence of plasmid of Methanomethylovorans hollandica DSM 15978.</title>
        <authorList>
            <person name="Lucas S."/>
            <person name="Copeland A."/>
            <person name="Lapidus A."/>
            <person name="Glavina del Rio T."/>
            <person name="Dalin E."/>
            <person name="Tice H."/>
            <person name="Bruce D."/>
            <person name="Goodwin L."/>
            <person name="Pitluck S."/>
            <person name="Peters L."/>
            <person name="Mikhailova N."/>
            <person name="Held B."/>
            <person name="Kyrpides N."/>
            <person name="Mavromatis K."/>
            <person name="Ivanova N."/>
            <person name="Brettin T."/>
            <person name="Detter J.C."/>
            <person name="Han C."/>
            <person name="Larimer F."/>
            <person name="Land M."/>
            <person name="Hauser L."/>
            <person name="Markowitz V."/>
            <person name="Cheng J.-F."/>
            <person name="Hugenholtz P."/>
            <person name="Woyke T."/>
            <person name="Wu D."/>
            <person name="Spring S."/>
            <person name="Schroeder M."/>
            <person name="Brambilla E."/>
            <person name="Klenk H.-P."/>
            <person name="Eisen J.A."/>
        </authorList>
    </citation>
    <scope>NUCLEOTIDE SEQUENCE [LARGE SCALE GENOMIC DNA]</scope>
    <source>
        <strain evidence="2">DSM 15978 / NBRC 107637 / DMS1</strain>
        <plasmid evidence="2">Plasmid pMETHO01</plasmid>
    </source>
</reference>
<organism evidence="1 2">
    <name type="scientific">Methanomethylovorans hollandica (strain DSM 15978 / NBRC 107637 / DMS1)</name>
    <dbReference type="NCBI Taxonomy" id="867904"/>
    <lineage>
        <taxon>Archaea</taxon>
        <taxon>Methanobacteriati</taxon>
        <taxon>Methanobacteriota</taxon>
        <taxon>Stenosarchaea group</taxon>
        <taxon>Methanomicrobia</taxon>
        <taxon>Methanosarcinales</taxon>
        <taxon>Methanosarcinaceae</taxon>
        <taxon>Methanomethylovorans</taxon>
    </lineage>
</organism>
<protein>
    <submittedName>
        <fullName evidence="1">Uncharacterized protein</fullName>
    </submittedName>
</protein>
<evidence type="ECO:0000313" key="1">
    <source>
        <dbReference type="EMBL" id="AGB50636.1"/>
    </source>
</evidence>
<dbReference type="KEGG" id="mhz:Metho_2496"/>
<dbReference type="AlphaFoldDB" id="L0KZU9"/>
<dbReference type="EMBL" id="CP003363">
    <property type="protein sequence ID" value="AGB50636.1"/>
    <property type="molecule type" value="Genomic_DNA"/>
</dbReference>
<keyword evidence="1" id="KW-0614">Plasmid</keyword>
<dbReference type="Proteomes" id="UP000010866">
    <property type="component" value="Plasmid pMETHO01"/>
</dbReference>
<keyword evidence="2" id="KW-1185">Reference proteome</keyword>
<dbReference type="HOGENOM" id="CLU_2243854_0_0_2"/>
<geneLocation type="plasmid" evidence="1 2">
    <name>pMETHO01</name>
</geneLocation>
<proteinExistence type="predicted"/>
<accession>L0KZU9</accession>
<sequence length="104" mass="12217">MRFVEDSWELLKKCLTSSNHPAALHIISLIEKDEVDMEMQKKLSIWDRLFQEGKKLNNRIEQMDKFPIGTNTSYITLEMYKKIKNISNEMNTILLEILSTRIAA</sequence>
<gene>
    <name evidence="1" type="ordered locus">Metho_2496</name>
</gene>